<organism evidence="2 3">
    <name type="scientific">Armillaria gallica</name>
    <name type="common">Bulbous honey fungus</name>
    <name type="synonym">Armillaria bulbosa</name>
    <dbReference type="NCBI Taxonomy" id="47427"/>
    <lineage>
        <taxon>Eukaryota</taxon>
        <taxon>Fungi</taxon>
        <taxon>Dikarya</taxon>
        <taxon>Basidiomycota</taxon>
        <taxon>Agaricomycotina</taxon>
        <taxon>Agaricomycetes</taxon>
        <taxon>Agaricomycetidae</taxon>
        <taxon>Agaricales</taxon>
        <taxon>Marasmiineae</taxon>
        <taxon>Physalacriaceae</taxon>
        <taxon>Armillaria</taxon>
    </lineage>
</organism>
<dbReference type="AlphaFoldDB" id="A0A2H3CL50"/>
<proteinExistence type="predicted"/>
<keyword evidence="3" id="KW-1185">Reference proteome</keyword>
<evidence type="ECO:0000313" key="2">
    <source>
        <dbReference type="EMBL" id="PBK82610.1"/>
    </source>
</evidence>
<evidence type="ECO:0000256" key="1">
    <source>
        <dbReference type="SAM" id="MobiDB-lite"/>
    </source>
</evidence>
<accession>A0A2H3CL50</accession>
<gene>
    <name evidence="2" type="ORF">ARMGADRAFT_1038512</name>
</gene>
<feature type="region of interest" description="Disordered" evidence="1">
    <location>
        <begin position="167"/>
        <end position="189"/>
    </location>
</feature>
<reference evidence="3" key="1">
    <citation type="journal article" date="2017" name="Nat. Ecol. Evol.">
        <title>Genome expansion and lineage-specific genetic innovations in the forest pathogenic fungi Armillaria.</title>
        <authorList>
            <person name="Sipos G."/>
            <person name="Prasanna A.N."/>
            <person name="Walter M.C."/>
            <person name="O'Connor E."/>
            <person name="Balint B."/>
            <person name="Krizsan K."/>
            <person name="Kiss B."/>
            <person name="Hess J."/>
            <person name="Varga T."/>
            <person name="Slot J."/>
            <person name="Riley R."/>
            <person name="Boka B."/>
            <person name="Rigling D."/>
            <person name="Barry K."/>
            <person name="Lee J."/>
            <person name="Mihaltcheva S."/>
            <person name="LaButti K."/>
            <person name="Lipzen A."/>
            <person name="Waldron R."/>
            <person name="Moloney N.M."/>
            <person name="Sperisen C."/>
            <person name="Kredics L."/>
            <person name="Vagvoelgyi C."/>
            <person name="Patrignani A."/>
            <person name="Fitzpatrick D."/>
            <person name="Nagy I."/>
            <person name="Doyle S."/>
            <person name="Anderson J.B."/>
            <person name="Grigoriev I.V."/>
            <person name="Gueldener U."/>
            <person name="Muensterkoetter M."/>
            <person name="Nagy L.G."/>
        </authorList>
    </citation>
    <scope>NUCLEOTIDE SEQUENCE [LARGE SCALE GENOMIC DNA]</scope>
    <source>
        <strain evidence="3">Ar21-2</strain>
    </source>
</reference>
<dbReference type="Proteomes" id="UP000217790">
    <property type="component" value="Unassembled WGS sequence"/>
</dbReference>
<protein>
    <submittedName>
        <fullName evidence="2">Uncharacterized protein</fullName>
    </submittedName>
</protein>
<evidence type="ECO:0000313" key="3">
    <source>
        <dbReference type="Proteomes" id="UP000217790"/>
    </source>
</evidence>
<dbReference type="InParanoid" id="A0A2H3CL50"/>
<sequence>MREIHKYSSTEDRITQRDLWQISGCGREQEAASATTTSCETNGITPQAGNSGIIPTQFKLRSYRADLSGLDANFGQTLDRDKRLNLRVSTKRHANHRSVSLLAERQPKTVCSENRIDDKYHTASLWRRGEQRTELKKLASGLRAGDGAGCRGRVVGDGVWTASSVRRNGTGEKMTGNVKSLSRDTRGQGKRTSGICLRIFTVYIGNLFHGCKARLIYRDAVFREFFIKRRP</sequence>
<dbReference type="EMBL" id="KZ293715">
    <property type="protein sequence ID" value="PBK82610.1"/>
    <property type="molecule type" value="Genomic_DNA"/>
</dbReference>
<name>A0A2H3CL50_ARMGA</name>